<dbReference type="OrthoDB" id="9451547at2759"/>
<gene>
    <name evidence="3" type="ORF">NA56DRAFT_652206</name>
</gene>
<keyword evidence="2" id="KW-0812">Transmembrane</keyword>
<dbReference type="STRING" id="1745343.A0A2J6PFQ1"/>
<feature type="transmembrane region" description="Helical" evidence="2">
    <location>
        <begin position="491"/>
        <end position="514"/>
    </location>
</feature>
<dbReference type="PANTHER" id="PTHR35043:SF7">
    <property type="entry name" value="TRANSCRIPTION FACTOR DOMAIN-CONTAINING PROTEIN"/>
    <property type="match status" value="1"/>
</dbReference>
<protein>
    <submittedName>
        <fullName evidence="3">Uncharacterized protein</fullName>
    </submittedName>
</protein>
<sequence>MKIPYTSRAPFQVLLFWVVQQGNTIQAQSFQVSNTSDNSAPKYEPRWKAGPKDRGTLGLVFSCVITLFLCVWTTVHVNIEPPDAVNPTLARFIPIKALKKNDTLLKFLAKRSVRKLGWGSFTLLVPEGVMAIATYERKTAYLLRDAVNAIINKREGVEQWDLSLAYYAIMGGFVIHKADYDKAIKQFNKTGGGEKEAGSIPHGDLERPGGTETAVKPRESLNLDSKENDTIVRTNIGDAEKQMNAIDGTEDPPKNNPLTLTPYGVLQLAKWQWETHTPTNTSAPDVVGEKTNLFPITSGQVDDKSNANSLAKGLIAWQALWMIVQVIGRQAEHPRLPVTLLELHTCLHTFCAFAMYITWWDKPVDIEVPTEIRLTTSQINFLRKGASLSDDQTNPFRAPPNDKNEESPTDIASAFLTSRSGIGKLMYHRLCGHRNLRKEYFSIIGDAYIRLWKVRRAVWKEGLLISLVGLIFGGVHLVAWHASFPTYVERILWQIAAAVTATAWSGFVLSLWLSVFVEERREDSRLFSRACGVFLGVGIFPVMLVRVYLLVESFASLRRLPYGSYELNIWSNVWPHAG</sequence>
<dbReference type="PANTHER" id="PTHR35043">
    <property type="entry name" value="TRANSCRIPTION FACTOR DOMAIN-CONTAINING PROTEIN"/>
    <property type="match status" value="1"/>
</dbReference>
<keyword evidence="4" id="KW-1185">Reference proteome</keyword>
<keyword evidence="2" id="KW-0472">Membrane</keyword>
<proteinExistence type="predicted"/>
<name>A0A2J6PFQ1_9HELO</name>
<feature type="region of interest" description="Disordered" evidence="1">
    <location>
        <begin position="191"/>
        <end position="214"/>
    </location>
</feature>
<feature type="transmembrane region" description="Helical" evidence="2">
    <location>
        <begin position="462"/>
        <end position="479"/>
    </location>
</feature>
<dbReference type="AlphaFoldDB" id="A0A2J6PFQ1"/>
<keyword evidence="2" id="KW-1133">Transmembrane helix</keyword>
<feature type="transmembrane region" description="Helical" evidence="2">
    <location>
        <begin position="56"/>
        <end position="75"/>
    </location>
</feature>
<accession>A0A2J6PFQ1</accession>
<feature type="transmembrane region" description="Helical" evidence="2">
    <location>
        <begin position="116"/>
        <end position="135"/>
    </location>
</feature>
<feature type="compositionally biased region" description="Basic and acidic residues" evidence="1">
    <location>
        <begin position="192"/>
        <end position="214"/>
    </location>
</feature>
<evidence type="ECO:0000313" key="3">
    <source>
        <dbReference type="EMBL" id="PMD12848.1"/>
    </source>
</evidence>
<feature type="transmembrane region" description="Helical" evidence="2">
    <location>
        <begin position="526"/>
        <end position="551"/>
    </location>
</feature>
<organism evidence="3 4">
    <name type="scientific">Hyaloscypha hepaticicola</name>
    <dbReference type="NCBI Taxonomy" id="2082293"/>
    <lineage>
        <taxon>Eukaryota</taxon>
        <taxon>Fungi</taxon>
        <taxon>Dikarya</taxon>
        <taxon>Ascomycota</taxon>
        <taxon>Pezizomycotina</taxon>
        <taxon>Leotiomycetes</taxon>
        <taxon>Helotiales</taxon>
        <taxon>Hyaloscyphaceae</taxon>
        <taxon>Hyaloscypha</taxon>
    </lineage>
</organism>
<evidence type="ECO:0000256" key="1">
    <source>
        <dbReference type="SAM" id="MobiDB-lite"/>
    </source>
</evidence>
<dbReference type="Proteomes" id="UP000235672">
    <property type="component" value="Unassembled WGS sequence"/>
</dbReference>
<dbReference type="EMBL" id="KZ613541">
    <property type="protein sequence ID" value="PMD12848.1"/>
    <property type="molecule type" value="Genomic_DNA"/>
</dbReference>
<evidence type="ECO:0000256" key="2">
    <source>
        <dbReference type="SAM" id="Phobius"/>
    </source>
</evidence>
<feature type="region of interest" description="Disordered" evidence="1">
    <location>
        <begin position="388"/>
        <end position="407"/>
    </location>
</feature>
<reference evidence="3 4" key="1">
    <citation type="submission" date="2016-05" db="EMBL/GenBank/DDBJ databases">
        <title>A degradative enzymes factory behind the ericoid mycorrhizal symbiosis.</title>
        <authorList>
            <consortium name="DOE Joint Genome Institute"/>
            <person name="Martino E."/>
            <person name="Morin E."/>
            <person name="Grelet G."/>
            <person name="Kuo A."/>
            <person name="Kohler A."/>
            <person name="Daghino S."/>
            <person name="Barry K."/>
            <person name="Choi C."/>
            <person name="Cichocki N."/>
            <person name="Clum A."/>
            <person name="Copeland A."/>
            <person name="Hainaut M."/>
            <person name="Haridas S."/>
            <person name="Labutti K."/>
            <person name="Lindquist E."/>
            <person name="Lipzen A."/>
            <person name="Khouja H.-R."/>
            <person name="Murat C."/>
            <person name="Ohm R."/>
            <person name="Olson A."/>
            <person name="Spatafora J."/>
            <person name="Veneault-Fourrey C."/>
            <person name="Henrissat B."/>
            <person name="Grigoriev I."/>
            <person name="Martin F."/>
            <person name="Perotto S."/>
        </authorList>
    </citation>
    <scope>NUCLEOTIDE SEQUENCE [LARGE SCALE GENOMIC DNA]</scope>
    <source>
        <strain evidence="3 4">UAMH 7357</strain>
    </source>
</reference>
<evidence type="ECO:0000313" key="4">
    <source>
        <dbReference type="Proteomes" id="UP000235672"/>
    </source>
</evidence>